<evidence type="ECO:0000313" key="4">
    <source>
        <dbReference type="Proteomes" id="UP000199339"/>
    </source>
</evidence>
<dbReference type="Proteomes" id="UP000199339">
    <property type="component" value="Unassembled WGS sequence"/>
</dbReference>
<dbReference type="InterPro" id="IPR029045">
    <property type="entry name" value="ClpP/crotonase-like_dom_sf"/>
</dbReference>
<protein>
    <submittedName>
        <fullName evidence="3">2-(1,2-epoxy-1,2-dihydrophenyl)acetyl-CoA isomerase</fullName>
    </submittedName>
</protein>
<evidence type="ECO:0000256" key="2">
    <source>
        <dbReference type="RuleBase" id="RU003707"/>
    </source>
</evidence>
<dbReference type="Gene3D" id="1.10.12.10">
    <property type="entry name" value="Lyase 2-enoyl-coa Hydratase, Chain A, domain 2"/>
    <property type="match status" value="1"/>
</dbReference>
<dbReference type="InterPro" id="IPR018376">
    <property type="entry name" value="Enoyl-CoA_hyd/isom_CS"/>
</dbReference>
<gene>
    <name evidence="3" type="ORF">SAMN04487961_0222</name>
</gene>
<keyword evidence="3" id="KW-0413">Isomerase</keyword>
<reference evidence="4" key="1">
    <citation type="submission" date="2016-10" db="EMBL/GenBank/DDBJ databases">
        <authorList>
            <person name="Varghese N."/>
            <person name="Submissions S."/>
        </authorList>
    </citation>
    <scope>NUCLEOTIDE SEQUENCE [LARGE SCALE GENOMIC DNA]</scope>
    <source>
        <strain evidence="4">CGMCC 1.6775</strain>
    </source>
</reference>
<evidence type="ECO:0000313" key="3">
    <source>
        <dbReference type="EMBL" id="SFM42641.1"/>
    </source>
</evidence>
<dbReference type="PANTHER" id="PTHR43459">
    <property type="entry name" value="ENOYL-COA HYDRATASE"/>
    <property type="match status" value="1"/>
</dbReference>
<proteinExistence type="inferred from homology"/>
<comment type="similarity">
    <text evidence="1 2">Belongs to the enoyl-CoA hydratase/isomerase family.</text>
</comment>
<dbReference type="GO" id="GO:0016853">
    <property type="term" value="F:isomerase activity"/>
    <property type="evidence" value="ECO:0007669"/>
    <property type="project" value="UniProtKB-KW"/>
</dbReference>
<dbReference type="PANTHER" id="PTHR43459:SF1">
    <property type="entry name" value="EG:BACN32G11.4 PROTEIN"/>
    <property type="match status" value="1"/>
</dbReference>
<sequence>MTSPVILQFDENTGVATLIFNRPEALNAIDIPMAEAFLEAAKALRDQPGLRCVVLTGAGRAFMAGGDVASMAGGPEQAREVVNALLDALNPAILILRELNAPVIAGVRGFAAGAGLSLALGADLIIADANARFMVAYDGIGTVPDCGGTWFLNRRIGAGRASQLMLLGQTLTAEEALDWGLINRVAPEGEFDGALTDLARKVANGPSRAYAAFRRLSDDAFGGSLSGHLEAERQAFLEAVGTSDFQEGVAAFLAKRPAQFRGQ</sequence>
<evidence type="ECO:0000256" key="1">
    <source>
        <dbReference type="ARBA" id="ARBA00005254"/>
    </source>
</evidence>
<dbReference type="Gene3D" id="3.90.226.10">
    <property type="entry name" value="2-enoyl-CoA Hydratase, Chain A, domain 1"/>
    <property type="match status" value="1"/>
</dbReference>
<dbReference type="OrthoDB" id="9807606at2"/>
<keyword evidence="4" id="KW-1185">Reference proteome</keyword>
<accession>A0A1I4QRI1</accession>
<name>A0A1I4QRI1_9GAMM</name>
<dbReference type="AlphaFoldDB" id="A0A1I4QRI1"/>
<dbReference type="InterPro" id="IPR001753">
    <property type="entry name" value="Enoyl-CoA_hydra/iso"/>
</dbReference>
<dbReference type="CDD" id="cd06558">
    <property type="entry name" value="crotonase-like"/>
    <property type="match status" value="1"/>
</dbReference>
<dbReference type="EMBL" id="FOUR01000001">
    <property type="protein sequence ID" value="SFM42641.1"/>
    <property type="molecule type" value="Genomic_DNA"/>
</dbReference>
<dbReference type="InterPro" id="IPR014748">
    <property type="entry name" value="Enoyl-CoA_hydra_C"/>
</dbReference>
<organism evidence="3 4">
    <name type="scientific">Marinobacter pelagius</name>
    <dbReference type="NCBI Taxonomy" id="379482"/>
    <lineage>
        <taxon>Bacteria</taxon>
        <taxon>Pseudomonadati</taxon>
        <taxon>Pseudomonadota</taxon>
        <taxon>Gammaproteobacteria</taxon>
        <taxon>Pseudomonadales</taxon>
        <taxon>Marinobacteraceae</taxon>
        <taxon>Marinobacter</taxon>
    </lineage>
</organism>
<dbReference type="Pfam" id="PF00378">
    <property type="entry name" value="ECH_1"/>
    <property type="match status" value="1"/>
</dbReference>
<dbReference type="PROSITE" id="PS00166">
    <property type="entry name" value="ENOYL_COA_HYDRATASE"/>
    <property type="match status" value="1"/>
</dbReference>
<dbReference type="RefSeq" id="WP_091997685.1">
    <property type="nucleotide sequence ID" value="NZ_FOUR01000001.1"/>
</dbReference>
<dbReference type="SUPFAM" id="SSF52096">
    <property type="entry name" value="ClpP/crotonase"/>
    <property type="match status" value="1"/>
</dbReference>